<evidence type="ECO:0000256" key="5">
    <source>
        <dbReference type="ARBA" id="ARBA00035479"/>
    </source>
</evidence>
<gene>
    <name evidence="7" type="ordered locus">RIEPE_0076</name>
</gene>
<dbReference type="Pfam" id="PF01386">
    <property type="entry name" value="Ribosomal_L25p"/>
    <property type="match status" value="1"/>
</dbReference>
<dbReference type="KEGG" id="rip:RIEPE_0076"/>
<evidence type="ECO:0000256" key="4">
    <source>
        <dbReference type="ARBA" id="ARBA00023274"/>
    </source>
</evidence>
<dbReference type="GO" id="GO:0008097">
    <property type="term" value="F:5S rRNA binding"/>
    <property type="evidence" value="ECO:0007669"/>
    <property type="project" value="TreeGrafter"/>
</dbReference>
<keyword evidence="8" id="KW-1185">Reference proteome</keyword>
<evidence type="ECO:0000259" key="6">
    <source>
        <dbReference type="Pfam" id="PF01386"/>
    </source>
</evidence>
<organism evidence="7 8">
    <name type="scientific">Riesia pediculicola (strain USDA)</name>
    <dbReference type="NCBI Taxonomy" id="515618"/>
    <lineage>
        <taxon>Bacteria</taxon>
        <taxon>Pseudomonadati</taxon>
        <taxon>Pseudomonadota</taxon>
        <taxon>Gammaproteobacteria</taxon>
        <taxon>Enterobacterales</taxon>
        <taxon>Enterobacteriaceae</taxon>
        <taxon>Candidatus Riesia</taxon>
    </lineage>
</organism>
<keyword evidence="3" id="KW-0689">Ribosomal protein</keyword>
<accession>D4G7N7</accession>
<dbReference type="CDD" id="cd00495">
    <property type="entry name" value="Ribosomal_L25_TL5_CTC"/>
    <property type="match status" value="1"/>
</dbReference>
<dbReference type="InterPro" id="IPR011035">
    <property type="entry name" value="Ribosomal_bL25/Gln-tRNA_synth"/>
</dbReference>
<evidence type="ECO:0000313" key="7">
    <source>
        <dbReference type="EMBL" id="ADD79880.1"/>
    </source>
</evidence>
<dbReference type="SUPFAM" id="SSF50715">
    <property type="entry name" value="Ribosomal protein L25-like"/>
    <property type="match status" value="1"/>
</dbReference>
<dbReference type="Proteomes" id="UP000001700">
    <property type="component" value="Chromosome"/>
</dbReference>
<feature type="domain" description="Large ribosomal subunit protein bL25 L25" evidence="6">
    <location>
        <begin position="6"/>
        <end position="95"/>
    </location>
</feature>
<evidence type="ECO:0000256" key="2">
    <source>
        <dbReference type="ARBA" id="ARBA00022884"/>
    </source>
</evidence>
<evidence type="ECO:0000256" key="1">
    <source>
        <dbReference type="ARBA" id="ARBA00022730"/>
    </source>
</evidence>
<dbReference type="PANTHER" id="PTHR33284">
    <property type="entry name" value="RIBOSOMAL PROTEIN L25/GLN-TRNA SYNTHETASE, ANTI-CODON-BINDING DOMAIN-CONTAINING PROTEIN"/>
    <property type="match status" value="1"/>
</dbReference>
<keyword evidence="2" id="KW-0694">RNA-binding</keyword>
<keyword evidence="1" id="KW-0699">rRNA-binding</keyword>
<dbReference type="PANTHER" id="PTHR33284:SF1">
    <property type="entry name" value="RIBOSOMAL PROTEIN L25_GLN-TRNA SYNTHETASE, ANTI-CODON-BINDING DOMAIN-CONTAINING PROTEIN"/>
    <property type="match status" value="1"/>
</dbReference>
<dbReference type="HOGENOM" id="CLU_2331884_0_0_6"/>
<dbReference type="AlphaFoldDB" id="D4G7N7"/>
<dbReference type="InterPro" id="IPR029751">
    <property type="entry name" value="Ribosomal_L25_dom"/>
</dbReference>
<protein>
    <recommendedName>
        <fullName evidence="5">50S ribosomal protein L25</fullName>
    </recommendedName>
</protein>
<dbReference type="EMBL" id="CP001085">
    <property type="protein sequence ID" value="ADD79880.1"/>
    <property type="molecule type" value="Genomic_DNA"/>
</dbReference>
<evidence type="ECO:0000313" key="8">
    <source>
        <dbReference type="Proteomes" id="UP000001700"/>
    </source>
</evidence>
<dbReference type="OrthoDB" id="9806411at2"/>
<dbReference type="GO" id="GO:0006412">
    <property type="term" value="P:translation"/>
    <property type="evidence" value="ECO:0007669"/>
    <property type="project" value="InterPro"/>
</dbReference>
<proteinExistence type="predicted"/>
<evidence type="ECO:0000256" key="3">
    <source>
        <dbReference type="ARBA" id="ARBA00022980"/>
    </source>
</evidence>
<sequence length="98" mass="11877">MIQIGAKIRTSTGKVYNRRIKKRKEIPAILHIKKNKNRLIRIQRKDILKLEKNVNPRNFFVLQIKFSKENLEERNVRIQEVQRHPYTGEIIHIDFFEV</sequence>
<dbReference type="InterPro" id="IPR020056">
    <property type="entry name" value="Rbsml_bL25/Gln-tRNA_synth_N"/>
</dbReference>
<reference evidence="7" key="1">
    <citation type="submission" date="2008-05" db="EMBL/GenBank/DDBJ databases">
        <title>Genome sequence of Riesia pediculicola USDA.</title>
        <authorList>
            <person name="Kirkness E.F."/>
        </authorList>
    </citation>
    <scope>NUCLEOTIDE SEQUENCE [LARGE SCALE GENOMIC DNA]</scope>
    <source>
        <strain evidence="7">USDA</strain>
    </source>
</reference>
<name>D4G7N7_RIEPU</name>
<dbReference type="InterPro" id="IPR020930">
    <property type="entry name" value="Ribosomal_uL5_bac-type"/>
</dbReference>
<dbReference type="Gene3D" id="2.40.240.10">
    <property type="entry name" value="Ribosomal Protein L25, Chain P"/>
    <property type="match status" value="1"/>
</dbReference>
<dbReference type="RefSeq" id="WP_013087858.1">
    <property type="nucleotide sequence ID" value="NC_014109.1"/>
</dbReference>
<dbReference type="GO" id="GO:0022625">
    <property type="term" value="C:cytosolic large ribosomal subunit"/>
    <property type="evidence" value="ECO:0007669"/>
    <property type="project" value="TreeGrafter"/>
</dbReference>
<keyword evidence="4" id="KW-0687">Ribonucleoprotein</keyword>
<dbReference type="STRING" id="515618.RIEPE_0076"/>
<dbReference type="GO" id="GO:0003735">
    <property type="term" value="F:structural constituent of ribosome"/>
    <property type="evidence" value="ECO:0007669"/>
    <property type="project" value="InterPro"/>
</dbReference>
<dbReference type="eggNOG" id="COG1825">
    <property type="taxonomic scope" value="Bacteria"/>
</dbReference>